<comment type="caution">
    <text evidence="2">The sequence shown here is derived from an EMBL/GenBank/DDBJ whole genome shotgun (WGS) entry which is preliminary data.</text>
</comment>
<evidence type="ECO:0000313" key="2">
    <source>
        <dbReference type="EMBL" id="KUL20276.1"/>
    </source>
</evidence>
<reference evidence="2 3" key="1">
    <citation type="submission" date="2015-10" db="EMBL/GenBank/DDBJ databases">
        <title>Draft Genome Sequence of Chlorobium limicola strain Frasassi Growing under Artificial Lighting in the Frasassi Cave System.</title>
        <authorList>
            <person name="Mansor M."/>
            <person name="Macalady J."/>
        </authorList>
    </citation>
    <scope>NUCLEOTIDE SEQUENCE [LARGE SCALE GENOMIC DNA]</scope>
    <source>
        <strain evidence="2 3">Frasassi</strain>
    </source>
</reference>
<dbReference type="SMART" id="SM00886">
    <property type="entry name" value="Dabb"/>
    <property type="match status" value="1"/>
</dbReference>
<dbReference type="Proteomes" id="UP000053937">
    <property type="component" value="Unassembled WGS sequence"/>
</dbReference>
<dbReference type="InterPro" id="IPR011008">
    <property type="entry name" value="Dimeric_a/b-barrel"/>
</dbReference>
<dbReference type="EMBL" id="LMBR01000250">
    <property type="protein sequence ID" value="KUL20276.1"/>
    <property type="molecule type" value="Genomic_DNA"/>
</dbReference>
<dbReference type="RefSeq" id="WP_059139706.1">
    <property type="nucleotide sequence ID" value="NZ_LMBR01000250.1"/>
</dbReference>
<proteinExistence type="predicted"/>
<dbReference type="InterPro" id="IPR013097">
    <property type="entry name" value="Dabb"/>
</dbReference>
<feature type="domain" description="Stress-response A/B barrel" evidence="1">
    <location>
        <begin position="2"/>
        <end position="98"/>
    </location>
</feature>
<sequence>MVKHVVMWRLKDLAHGNEKAVNALLIKEKLEALDGRIPGLVRIEAGIDFAGSAASFDVVLYSEFIDREALVVYQTHPEHEAVKSFIVEATEERVVVDYEDR</sequence>
<dbReference type="Gene3D" id="3.30.70.100">
    <property type="match status" value="1"/>
</dbReference>
<dbReference type="AlphaFoldDB" id="A0A124G6P3"/>
<protein>
    <submittedName>
        <fullName evidence="2">Stress responsive protein</fullName>
    </submittedName>
</protein>
<keyword evidence="3" id="KW-1185">Reference proteome</keyword>
<dbReference type="PROSITE" id="PS51502">
    <property type="entry name" value="S_R_A_B_BARREL"/>
    <property type="match status" value="1"/>
</dbReference>
<name>A0A124G6P3_CHLLI</name>
<evidence type="ECO:0000259" key="1">
    <source>
        <dbReference type="PROSITE" id="PS51502"/>
    </source>
</evidence>
<dbReference type="OrthoDB" id="9808130at2"/>
<dbReference type="PANTHER" id="PTHR37832">
    <property type="entry name" value="BLL2683 PROTEIN"/>
    <property type="match status" value="1"/>
</dbReference>
<accession>A0A124G6P3</accession>
<gene>
    <name evidence="2" type="ORF">ASB62_09845</name>
</gene>
<dbReference type="Pfam" id="PF07876">
    <property type="entry name" value="Dabb"/>
    <property type="match status" value="1"/>
</dbReference>
<dbReference type="PANTHER" id="PTHR37832:SF1">
    <property type="entry name" value="STRESS-RESPONSE A_B BARREL DOMAIN-CONTAINING PROTEIN"/>
    <property type="match status" value="1"/>
</dbReference>
<dbReference type="SUPFAM" id="SSF54909">
    <property type="entry name" value="Dimeric alpha+beta barrel"/>
    <property type="match status" value="1"/>
</dbReference>
<organism evidence="2 3">
    <name type="scientific">Chlorobium limicola</name>
    <dbReference type="NCBI Taxonomy" id="1092"/>
    <lineage>
        <taxon>Bacteria</taxon>
        <taxon>Pseudomonadati</taxon>
        <taxon>Chlorobiota</taxon>
        <taxon>Chlorobiia</taxon>
        <taxon>Chlorobiales</taxon>
        <taxon>Chlorobiaceae</taxon>
        <taxon>Chlorobium/Pelodictyon group</taxon>
        <taxon>Chlorobium</taxon>
    </lineage>
</organism>
<evidence type="ECO:0000313" key="3">
    <source>
        <dbReference type="Proteomes" id="UP000053937"/>
    </source>
</evidence>